<sequence length="69" mass="7869">MSKRDTKENLPTKLFWNIHLIVGLPSRAIVSLAHSASNTHDGKVFGLLWQKLPSVLLRPFLRFYGDCAY</sequence>
<dbReference type="Proteomes" id="UP001200513">
    <property type="component" value="Chromosome"/>
</dbReference>
<reference evidence="1" key="1">
    <citation type="journal article" date="2022" name="Nat. Microbiol.">
        <title>Unique mobile elements and scalable gene flow at the prokaryote-eukaryote boundary revealed by circularized Asgard archaea genomes.</title>
        <authorList>
            <person name="Wu F."/>
            <person name="Speth D.R."/>
            <person name="Philosof A."/>
            <person name="Cremiere A."/>
            <person name="Narayanan A."/>
            <person name="Barco R.A."/>
            <person name="Connon S.A."/>
            <person name="Amend J.P."/>
            <person name="Antoshechkin I.A."/>
            <person name="Orphan V.J."/>
        </authorList>
    </citation>
    <scope>NUCLEOTIDE SEQUENCE</scope>
    <source>
        <strain evidence="1">PR6</strain>
    </source>
</reference>
<proteinExistence type="predicted"/>
<dbReference type="AlphaFoldDB" id="A0A9Y1FP80"/>
<dbReference type="EMBL" id="CP084167">
    <property type="protein sequence ID" value="UJG43679.1"/>
    <property type="molecule type" value="Genomic_DNA"/>
</dbReference>
<evidence type="ECO:0000313" key="1">
    <source>
        <dbReference type="EMBL" id="UJG43679.1"/>
    </source>
</evidence>
<gene>
    <name evidence="1" type="ORF">K9W46_00505</name>
</gene>
<protein>
    <submittedName>
        <fullName evidence="1">Uncharacterized protein</fullName>
    </submittedName>
</protein>
<accession>A0A9Y1FP80</accession>
<name>A0A9Y1FP80_9ARCH</name>
<organism evidence="1">
    <name type="scientific">Candidatus Heimdallarchaeum endolithica</name>
    <dbReference type="NCBI Taxonomy" id="2876572"/>
    <lineage>
        <taxon>Archaea</taxon>
        <taxon>Promethearchaeati</taxon>
        <taxon>Candidatus Heimdallarchaeota</taxon>
        <taxon>Candidatus Heimdallarchaeia (ex Rinke et al. 2021) (nom. nud.)</taxon>
        <taxon>Candidatus Heimdallarchaeales</taxon>
        <taxon>Candidatus Heimdallarchaeaceae</taxon>
        <taxon>Candidatus Heimdallarchaeum</taxon>
    </lineage>
</organism>